<dbReference type="EMBL" id="MW122876">
    <property type="protein sequence ID" value="QOV08924.1"/>
    <property type="molecule type" value="Genomic_DNA"/>
</dbReference>
<dbReference type="PANTHER" id="PTHR33383:SF1">
    <property type="entry name" value="MEMBRANE PROTEIN INSERTION EFFICIENCY FACTOR-RELATED"/>
    <property type="match status" value="1"/>
</dbReference>
<dbReference type="NCBIfam" id="TIGR00278">
    <property type="entry name" value="membrane protein insertion efficiency factor YidD"/>
    <property type="match status" value="1"/>
</dbReference>
<accession>A0A871YC40</accession>
<proteinExistence type="inferred from homology"/>
<keyword evidence="3" id="KW-0812">Transmembrane</keyword>
<organism evidence="4">
    <name type="scientific">uncultured Actinomycetes bacterium</name>
    <dbReference type="NCBI Taxonomy" id="152507"/>
    <lineage>
        <taxon>Bacteria</taxon>
        <taxon>Bacillati</taxon>
        <taxon>Actinomycetota</taxon>
        <taxon>Actinomycetes</taxon>
        <taxon>environmental samples</taxon>
    </lineage>
</organism>
<evidence type="ECO:0000256" key="3">
    <source>
        <dbReference type="SAM" id="Phobius"/>
    </source>
</evidence>
<feature type="region of interest" description="Disordered" evidence="2">
    <location>
        <begin position="81"/>
        <end position="105"/>
    </location>
</feature>
<name>A0A871YC40_9ACTN</name>
<comment type="similarity">
    <text evidence="1">Belongs to the UPF0161 family.</text>
</comment>
<dbReference type="PANTHER" id="PTHR33383">
    <property type="entry name" value="MEMBRANE PROTEIN INSERTION EFFICIENCY FACTOR-RELATED"/>
    <property type="match status" value="1"/>
</dbReference>
<dbReference type="Pfam" id="PF01809">
    <property type="entry name" value="YidD"/>
    <property type="match status" value="1"/>
</dbReference>
<keyword evidence="3" id="KW-1133">Transmembrane helix</keyword>
<keyword evidence="1 3" id="KW-0472">Membrane</keyword>
<evidence type="ECO:0000313" key="4">
    <source>
        <dbReference type="EMBL" id="QOV08924.1"/>
    </source>
</evidence>
<evidence type="ECO:0000256" key="2">
    <source>
        <dbReference type="SAM" id="MobiDB-lite"/>
    </source>
</evidence>
<dbReference type="AlphaFoldDB" id="A0A871YC40"/>
<dbReference type="HAMAP" id="MF_00386">
    <property type="entry name" value="UPF0161_YidD"/>
    <property type="match status" value="1"/>
</dbReference>
<protein>
    <recommendedName>
        <fullName evidence="1">Putative membrane protein insertion efficiency factor</fullName>
    </recommendedName>
</protein>
<evidence type="ECO:0000256" key="1">
    <source>
        <dbReference type="HAMAP-Rule" id="MF_00386"/>
    </source>
</evidence>
<reference evidence="4" key="1">
    <citation type="submission" date="2020-10" db="EMBL/GenBank/DDBJ databases">
        <title>Diverse heliorhodopsins detected via functional metagenomics in peat lake Actinobacteria, Chloroflexi and Archaea.</title>
        <authorList>
            <person name="Chazan A."/>
            <person name="Rozenberg A."/>
            <person name="Tahan R."/>
            <person name="Mannen K."/>
            <person name="Nagata T."/>
            <person name="Yaish S."/>
            <person name="Larom S."/>
            <person name="Kandori H."/>
            <person name="Inoue K."/>
            <person name="Beja O."/>
            <person name="Pushkarev A."/>
        </authorList>
    </citation>
    <scope>NUCLEOTIDE SEQUENCE</scope>
</reference>
<gene>
    <name evidence="4" type="primary">yidD</name>
    <name evidence="4" type="ORF">HULAa55C9_00042</name>
</gene>
<keyword evidence="1" id="KW-1003">Cell membrane</keyword>
<comment type="subcellular location">
    <subcellularLocation>
        <location evidence="1">Cell membrane</location>
        <topology evidence="1">Peripheral membrane protein</topology>
        <orientation evidence="1">Cytoplasmic side</orientation>
    </subcellularLocation>
</comment>
<comment type="function">
    <text evidence="1">Could be involved in insertion of integral membrane proteins into the membrane.</text>
</comment>
<dbReference type="SMART" id="SM01234">
    <property type="entry name" value="Haemolytic"/>
    <property type="match status" value="1"/>
</dbReference>
<dbReference type="GO" id="GO:0005886">
    <property type="term" value="C:plasma membrane"/>
    <property type="evidence" value="ECO:0007669"/>
    <property type="project" value="UniProtKB-SubCell"/>
</dbReference>
<feature type="transmembrane region" description="Helical" evidence="3">
    <location>
        <begin position="12"/>
        <end position="31"/>
    </location>
</feature>
<sequence length="105" mass="11879">MKRLFDVLWTRGLGWALAWILIAPIKVYQWTISPLLGDVCRYYPSCSKYAVASLKTHGPFKGVALTAYRLLRCTPFTRGGLDPVPERGSWRPAILPNGEPRNSHH</sequence>
<dbReference type="InterPro" id="IPR002696">
    <property type="entry name" value="Membr_insert_effic_factor_YidD"/>
</dbReference>